<reference evidence="8 9" key="1">
    <citation type="submission" date="2020-04" db="EMBL/GenBank/DDBJ databases">
        <authorList>
            <person name="Hitch T.C.A."/>
            <person name="Wylensek D."/>
            <person name="Clavel T."/>
        </authorList>
    </citation>
    <scope>NUCLEOTIDE SEQUENCE [LARGE SCALE GENOMIC DNA]</scope>
    <source>
        <strain evidence="8 9">WB01_D5_05</strain>
    </source>
</reference>
<evidence type="ECO:0000256" key="4">
    <source>
        <dbReference type="ARBA" id="ARBA00023125"/>
    </source>
</evidence>
<feature type="modified residue" description="4-aspartylphosphate" evidence="6">
    <location>
        <position position="53"/>
    </location>
</feature>
<dbReference type="GO" id="GO:0000160">
    <property type="term" value="P:phosphorelay signal transduction system"/>
    <property type="evidence" value="ECO:0007669"/>
    <property type="project" value="UniProtKB-KW"/>
</dbReference>
<dbReference type="PROSITE" id="PS50110">
    <property type="entry name" value="RESPONSE_REGULATORY"/>
    <property type="match status" value="1"/>
</dbReference>
<dbReference type="InterPro" id="IPR005158">
    <property type="entry name" value="BTAD"/>
</dbReference>
<dbReference type="Pfam" id="PF00486">
    <property type="entry name" value="Trans_reg_C"/>
    <property type="match status" value="1"/>
</dbReference>
<keyword evidence="2" id="KW-0902">Two-component regulatory system</keyword>
<dbReference type="Gene3D" id="1.25.40.10">
    <property type="entry name" value="Tetratricopeptide repeat domain"/>
    <property type="match status" value="1"/>
</dbReference>
<dbReference type="InterPro" id="IPR001867">
    <property type="entry name" value="OmpR/PhoB-type_DNA-bd"/>
</dbReference>
<dbReference type="EMBL" id="JABAGO010000013">
    <property type="protein sequence ID" value="NME98391.1"/>
    <property type="molecule type" value="Genomic_DNA"/>
</dbReference>
<gene>
    <name evidence="8" type="ORF">HF838_08970</name>
</gene>
<dbReference type="SUPFAM" id="SSF52172">
    <property type="entry name" value="CheY-like"/>
    <property type="match status" value="1"/>
</dbReference>
<keyword evidence="4" id="KW-0238">DNA-binding</keyword>
<evidence type="ECO:0000313" key="8">
    <source>
        <dbReference type="EMBL" id="NME98391.1"/>
    </source>
</evidence>
<evidence type="ECO:0000256" key="6">
    <source>
        <dbReference type="PROSITE-ProRule" id="PRU00169"/>
    </source>
</evidence>
<keyword evidence="6" id="KW-0597">Phosphoprotein</keyword>
<comment type="caution">
    <text evidence="8">The sequence shown here is derived from an EMBL/GenBank/DDBJ whole genome shotgun (WGS) entry which is preliminary data.</text>
</comment>
<dbReference type="InterPro" id="IPR036388">
    <property type="entry name" value="WH-like_DNA-bd_sf"/>
</dbReference>
<dbReference type="InterPro" id="IPR051677">
    <property type="entry name" value="AfsR-DnrI-RedD_regulator"/>
</dbReference>
<dbReference type="GO" id="GO:0003677">
    <property type="term" value="F:DNA binding"/>
    <property type="evidence" value="ECO:0007669"/>
    <property type="project" value="UniProtKB-KW"/>
</dbReference>
<feature type="domain" description="Response regulatory" evidence="7">
    <location>
        <begin position="2"/>
        <end position="116"/>
    </location>
</feature>
<evidence type="ECO:0000256" key="5">
    <source>
        <dbReference type="ARBA" id="ARBA00023163"/>
    </source>
</evidence>
<evidence type="ECO:0000313" key="9">
    <source>
        <dbReference type="Proteomes" id="UP000561326"/>
    </source>
</evidence>
<dbReference type="Pfam" id="PF03704">
    <property type="entry name" value="BTAD"/>
    <property type="match status" value="1"/>
</dbReference>
<dbReference type="Pfam" id="PF00072">
    <property type="entry name" value="Response_reg"/>
    <property type="match status" value="1"/>
</dbReference>
<dbReference type="GO" id="GO:0006355">
    <property type="term" value="P:regulation of DNA-templated transcription"/>
    <property type="evidence" value="ECO:0007669"/>
    <property type="project" value="InterPro"/>
</dbReference>
<keyword evidence="3" id="KW-0805">Transcription regulation</keyword>
<dbReference type="SMART" id="SM00862">
    <property type="entry name" value="Trans_reg_C"/>
    <property type="match status" value="1"/>
</dbReference>
<dbReference type="Proteomes" id="UP000561326">
    <property type="component" value="Unassembled WGS sequence"/>
</dbReference>
<proteinExistence type="inferred from homology"/>
<dbReference type="SMART" id="SM01043">
    <property type="entry name" value="BTAD"/>
    <property type="match status" value="1"/>
</dbReference>
<dbReference type="Gene3D" id="3.40.50.2300">
    <property type="match status" value="1"/>
</dbReference>
<evidence type="ECO:0000259" key="7">
    <source>
        <dbReference type="PROSITE" id="PS50110"/>
    </source>
</evidence>
<dbReference type="SUPFAM" id="SSF48452">
    <property type="entry name" value="TPR-like"/>
    <property type="match status" value="1"/>
</dbReference>
<dbReference type="SUPFAM" id="SSF46894">
    <property type="entry name" value="C-terminal effector domain of the bipartite response regulators"/>
    <property type="match status" value="1"/>
</dbReference>
<protein>
    <submittedName>
        <fullName evidence="8">Response regulator</fullName>
    </submittedName>
</protein>
<name>A0A848CTS9_ANEAE</name>
<dbReference type="InterPro" id="IPR011006">
    <property type="entry name" value="CheY-like_superfamily"/>
</dbReference>
<accession>A0A848CTS9</accession>
<dbReference type="PANTHER" id="PTHR35807:SF2">
    <property type="entry name" value="TRANSCRIPTIONAL ACTIVATOR DOMAIN"/>
    <property type="match status" value="1"/>
</dbReference>
<dbReference type="RefSeq" id="WP_168975091.1">
    <property type="nucleotide sequence ID" value="NZ_CAMJCG010000069.1"/>
</dbReference>
<dbReference type="Gene3D" id="1.10.10.10">
    <property type="entry name" value="Winged helix-like DNA-binding domain superfamily/Winged helix DNA-binding domain"/>
    <property type="match status" value="1"/>
</dbReference>
<keyword evidence="5" id="KW-0804">Transcription</keyword>
<dbReference type="SMART" id="SM00448">
    <property type="entry name" value="REC"/>
    <property type="match status" value="1"/>
</dbReference>
<dbReference type="AlphaFoldDB" id="A0A848CTS9"/>
<dbReference type="InterPro" id="IPR011990">
    <property type="entry name" value="TPR-like_helical_dom_sf"/>
</dbReference>
<comment type="similarity">
    <text evidence="1">Belongs to the AfsR/DnrI/RedD regulatory family.</text>
</comment>
<dbReference type="PANTHER" id="PTHR35807">
    <property type="entry name" value="TRANSCRIPTIONAL REGULATOR REDD-RELATED"/>
    <property type="match status" value="1"/>
</dbReference>
<dbReference type="InterPro" id="IPR016032">
    <property type="entry name" value="Sig_transdc_resp-reg_C-effctor"/>
</dbReference>
<evidence type="ECO:0000256" key="1">
    <source>
        <dbReference type="ARBA" id="ARBA00005820"/>
    </source>
</evidence>
<organism evidence="8 9">
    <name type="scientific">Aneurinibacillus aneurinilyticus</name>
    <name type="common">Bacillus aneurinolyticus</name>
    <dbReference type="NCBI Taxonomy" id="1391"/>
    <lineage>
        <taxon>Bacteria</taxon>
        <taxon>Bacillati</taxon>
        <taxon>Bacillota</taxon>
        <taxon>Bacilli</taxon>
        <taxon>Bacillales</taxon>
        <taxon>Paenibacillaceae</taxon>
        <taxon>Aneurinibacillus group</taxon>
        <taxon>Aneurinibacillus</taxon>
    </lineage>
</organism>
<evidence type="ECO:0000256" key="2">
    <source>
        <dbReference type="ARBA" id="ARBA00023012"/>
    </source>
</evidence>
<dbReference type="InterPro" id="IPR001789">
    <property type="entry name" value="Sig_transdc_resp-reg_receiver"/>
</dbReference>
<sequence length="377" mass="44467">MRAVLVDDEKLALNYLEKLLSGHGDFEIIGKYQNPDQAFEAIVRDKPDVVFLDIEMPGTNGIEMAERLERCLHNINIVFVTAYDEHAIKAFELNAIDYILKPAQRSRLIKTVQRLLDTHKDSETASPRARPVMIRCFQSLQIELPQSHQQPVMIRWRTSKAQELFAYLLHYRGQLVRKDALLELFWPETDWKKGFTQLYTTIYQVRKTLENTGADVHITSLDKGYRLDLNNVELDVQQWEEGINKALPITDNTLSEHLKLLNLYQGDYLADYDYLWAESERQRLREMWLRHALQVADYVASQGKHVEALALYQRIQLFHPHVEESYFMLMCLYDALGDRNSVELQYANLQEMLRSEFDVEPQQHIQLWYFDWKKKID</sequence>
<evidence type="ECO:0000256" key="3">
    <source>
        <dbReference type="ARBA" id="ARBA00023015"/>
    </source>
</evidence>